<dbReference type="RefSeq" id="WP_377069553.1">
    <property type="nucleotide sequence ID" value="NZ_JBHMEC010000015.1"/>
</dbReference>
<dbReference type="EC" id="2.3.-.-" evidence="4"/>
<accession>A0ABV5I030</accession>
<comment type="caution">
    <text evidence="4">The sequence shown here is derived from an EMBL/GenBank/DDBJ whole genome shotgun (WGS) entry which is preliminary data.</text>
</comment>
<dbReference type="PANTHER" id="PTHR43877:SF5">
    <property type="entry name" value="BLL8307 PROTEIN"/>
    <property type="match status" value="1"/>
</dbReference>
<dbReference type="GO" id="GO:0016746">
    <property type="term" value="F:acyltransferase activity"/>
    <property type="evidence" value="ECO:0007669"/>
    <property type="project" value="UniProtKB-KW"/>
</dbReference>
<feature type="domain" description="N-acetyltransferase" evidence="3">
    <location>
        <begin position="7"/>
        <end position="155"/>
    </location>
</feature>
<keyword evidence="5" id="KW-1185">Reference proteome</keyword>
<dbReference type="EMBL" id="JBHMEC010000015">
    <property type="protein sequence ID" value="MFB9150040.1"/>
    <property type="molecule type" value="Genomic_DNA"/>
</dbReference>
<dbReference type="PANTHER" id="PTHR43877">
    <property type="entry name" value="AMINOALKYLPHOSPHONATE N-ACETYLTRANSFERASE-RELATED-RELATED"/>
    <property type="match status" value="1"/>
</dbReference>
<evidence type="ECO:0000259" key="3">
    <source>
        <dbReference type="PROSITE" id="PS51186"/>
    </source>
</evidence>
<dbReference type="SUPFAM" id="SSF55729">
    <property type="entry name" value="Acyl-CoA N-acyltransferases (Nat)"/>
    <property type="match status" value="1"/>
</dbReference>
<evidence type="ECO:0000313" key="4">
    <source>
        <dbReference type="EMBL" id="MFB9150040.1"/>
    </source>
</evidence>
<organism evidence="4 5">
    <name type="scientific">Roseovarius ramblicola</name>
    <dbReference type="NCBI Taxonomy" id="2022336"/>
    <lineage>
        <taxon>Bacteria</taxon>
        <taxon>Pseudomonadati</taxon>
        <taxon>Pseudomonadota</taxon>
        <taxon>Alphaproteobacteria</taxon>
        <taxon>Rhodobacterales</taxon>
        <taxon>Roseobacteraceae</taxon>
        <taxon>Roseovarius</taxon>
    </lineage>
</organism>
<dbReference type="InterPro" id="IPR016181">
    <property type="entry name" value="Acyl_CoA_acyltransferase"/>
</dbReference>
<name>A0ABV5I030_9RHOB</name>
<sequence>MQDPSDLTVIPGDPRDAGAAALLRQSHDLMRALFPPEDNFFLDTDALCTPDIRFFVATRAGETLGTGALALCDGYGEVKSMFVSEAARGQGVAEALLARIEAEARANGLPLLRLETGDRLGPALRLYARHGFERCGPFGDYPDAATSVFMEKALGPARG</sequence>
<gene>
    <name evidence="4" type="ORF">ACFFU4_09800</name>
</gene>
<evidence type="ECO:0000256" key="1">
    <source>
        <dbReference type="ARBA" id="ARBA00022679"/>
    </source>
</evidence>
<dbReference type="Pfam" id="PF13508">
    <property type="entry name" value="Acetyltransf_7"/>
    <property type="match status" value="1"/>
</dbReference>
<dbReference type="Proteomes" id="UP001589670">
    <property type="component" value="Unassembled WGS sequence"/>
</dbReference>
<evidence type="ECO:0000313" key="5">
    <source>
        <dbReference type="Proteomes" id="UP001589670"/>
    </source>
</evidence>
<evidence type="ECO:0000256" key="2">
    <source>
        <dbReference type="ARBA" id="ARBA00023315"/>
    </source>
</evidence>
<proteinExistence type="predicted"/>
<protein>
    <submittedName>
        <fullName evidence="4">GNAT family N-acetyltransferase</fullName>
        <ecNumber evidence="4">2.3.-.-</ecNumber>
    </submittedName>
</protein>
<dbReference type="CDD" id="cd04301">
    <property type="entry name" value="NAT_SF"/>
    <property type="match status" value="1"/>
</dbReference>
<dbReference type="Gene3D" id="3.40.630.30">
    <property type="match status" value="1"/>
</dbReference>
<keyword evidence="2 4" id="KW-0012">Acyltransferase</keyword>
<reference evidence="4 5" key="1">
    <citation type="submission" date="2024-09" db="EMBL/GenBank/DDBJ databases">
        <authorList>
            <person name="Sun Q."/>
            <person name="Mori K."/>
        </authorList>
    </citation>
    <scope>NUCLEOTIDE SEQUENCE [LARGE SCALE GENOMIC DNA]</scope>
    <source>
        <strain evidence="4 5">CECT 9424</strain>
    </source>
</reference>
<dbReference type="InterPro" id="IPR050832">
    <property type="entry name" value="Bact_Acetyltransf"/>
</dbReference>
<dbReference type="InterPro" id="IPR000182">
    <property type="entry name" value="GNAT_dom"/>
</dbReference>
<dbReference type="PROSITE" id="PS51186">
    <property type="entry name" value="GNAT"/>
    <property type="match status" value="1"/>
</dbReference>
<keyword evidence="1 4" id="KW-0808">Transferase</keyword>